<dbReference type="InterPro" id="IPR018060">
    <property type="entry name" value="HTH_AraC"/>
</dbReference>
<keyword evidence="2" id="KW-0804">Transcription</keyword>
<dbReference type="InterPro" id="IPR002818">
    <property type="entry name" value="DJ-1/PfpI"/>
</dbReference>
<dbReference type="PANTHER" id="PTHR43130">
    <property type="entry name" value="ARAC-FAMILY TRANSCRIPTIONAL REGULATOR"/>
    <property type="match status" value="1"/>
</dbReference>
<dbReference type="RefSeq" id="WP_320510599.1">
    <property type="nucleotide sequence ID" value="NZ_JAXCLW010000010.1"/>
</dbReference>
<gene>
    <name evidence="4" type="ORF">SMD27_21985</name>
</gene>
<name>A0ABU5EGP4_9PROT</name>
<keyword evidence="5" id="KW-1185">Reference proteome</keyword>
<evidence type="ECO:0000256" key="1">
    <source>
        <dbReference type="ARBA" id="ARBA00023015"/>
    </source>
</evidence>
<dbReference type="Pfam" id="PF12833">
    <property type="entry name" value="HTH_18"/>
    <property type="match status" value="1"/>
</dbReference>
<proteinExistence type="predicted"/>
<reference evidence="4 5" key="1">
    <citation type="journal article" date="2016" name="Antonie Van Leeuwenhoek">
        <title>Dongia soli sp. nov., isolated from soil from Dokdo, Korea.</title>
        <authorList>
            <person name="Kim D.U."/>
            <person name="Lee H."/>
            <person name="Kim H."/>
            <person name="Kim S.G."/>
            <person name="Ka J.O."/>
        </authorList>
    </citation>
    <scope>NUCLEOTIDE SEQUENCE [LARGE SCALE GENOMIC DNA]</scope>
    <source>
        <strain evidence="4 5">D78</strain>
    </source>
</reference>
<dbReference type="PANTHER" id="PTHR43130:SF3">
    <property type="entry name" value="HTH-TYPE TRANSCRIPTIONAL REGULATOR RV1931C"/>
    <property type="match status" value="1"/>
</dbReference>
<dbReference type="Proteomes" id="UP001279642">
    <property type="component" value="Unassembled WGS sequence"/>
</dbReference>
<dbReference type="Gene3D" id="3.40.50.880">
    <property type="match status" value="1"/>
</dbReference>
<evidence type="ECO:0000313" key="4">
    <source>
        <dbReference type="EMBL" id="MDY0885526.1"/>
    </source>
</evidence>
<evidence type="ECO:0000256" key="2">
    <source>
        <dbReference type="ARBA" id="ARBA00023163"/>
    </source>
</evidence>
<dbReference type="InterPro" id="IPR052158">
    <property type="entry name" value="INH-QAR"/>
</dbReference>
<dbReference type="InterPro" id="IPR009057">
    <property type="entry name" value="Homeodomain-like_sf"/>
</dbReference>
<keyword evidence="1" id="KW-0805">Transcription regulation</keyword>
<protein>
    <submittedName>
        <fullName evidence="4">Helix-turn-helix domain-containing protein</fullName>
    </submittedName>
</protein>
<dbReference type="InterPro" id="IPR029062">
    <property type="entry name" value="Class_I_gatase-like"/>
</dbReference>
<dbReference type="SUPFAM" id="SSF52317">
    <property type="entry name" value="Class I glutamine amidotransferase-like"/>
    <property type="match status" value="1"/>
</dbReference>
<organism evidence="4 5">
    <name type="scientific">Dongia soli</name>
    <dbReference type="NCBI Taxonomy" id="600628"/>
    <lineage>
        <taxon>Bacteria</taxon>
        <taxon>Pseudomonadati</taxon>
        <taxon>Pseudomonadota</taxon>
        <taxon>Alphaproteobacteria</taxon>
        <taxon>Rhodospirillales</taxon>
        <taxon>Dongiaceae</taxon>
        <taxon>Dongia</taxon>
    </lineage>
</organism>
<dbReference type="SMART" id="SM00342">
    <property type="entry name" value="HTH_ARAC"/>
    <property type="match status" value="1"/>
</dbReference>
<dbReference type="CDD" id="cd03136">
    <property type="entry name" value="GATase1_AraC_ArgR_like"/>
    <property type="match status" value="1"/>
</dbReference>
<dbReference type="EMBL" id="JAXCLW010000010">
    <property type="protein sequence ID" value="MDY0885526.1"/>
    <property type="molecule type" value="Genomic_DNA"/>
</dbReference>
<dbReference type="Pfam" id="PF01965">
    <property type="entry name" value="DJ-1_PfpI"/>
    <property type="match status" value="1"/>
</dbReference>
<dbReference type="PROSITE" id="PS01124">
    <property type="entry name" value="HTH_ARAC_FAMILY_2"/>
    <property type="match status" value="1"/>
</dbReference>
<evidence type="ECO:0000313" key="5">
    <source>
        <dbReference type="Proteomes" id="UP001279642"/>
    </source>
</evidence>
<feature type="domain" description="HTH araC/xylS-type" evidence="3">
    <location>
        <begin position="253"/>
        <end position="349"/>
    </location>
</feature>
<dbReference type="Gene3D" id="1.10.10.60">
    <property type="entry name" value="Homeodomain-like"/>
    <property type="match status" value="1"/>
</dbReference>
<accession>A0ABU5EGP4</accession>
<sequence length="349" mass="39064">MSLSQYNALEAALDQDRDAVDRAAVNHGAAQHHLLKVKDVAGQPAAAIDLILVPGFDLHDLSALLDIFYLTNRIMTRTIFTWRVVGLQQMAVRASGGLTVGATYRLQEIADCDNALLLAGFDRPRPADWFLESWLRRQLFHGAHIGTVGGGAALLAEMELLQNRSCAVHWAYIDDYRAKHRRVDFRDHIYRVDQGIVSCSGGCGTTDLALACVRQLCGAEAMRRVADQLNRCVIRDDHDSQSNVSEPRHSITGQAAGIMRQHIEQPLSPAEIAVRMGINLRRLQRAFRQHEKTTPTQFYMRERLLRARSMLRQSPASISEIARACGFASISDFAHNYQRMFGCRPSSDR</sequence>
<evidence type="ECO:0000259" key="3">
    <source>
        <dbReference type="PROSITE" id="PS01124"/>
    </source>
</evidence>
<comment type="caution">
    <text evidence="4">The sequence shown here is derived from an EMBL/GenBank/DDBJ whole genome shotgun (WGS) entry which is preliminary data.</text>
</comment>
<dbReference type="SUPFAM" id="SSF46689">
    <property type="entry name" value="Homeodomain-like"/>
    <property type="match status" value="2"/>
</dbReference>